<dbReference type="InterPro" id="IPR000620">
    <property type="entry name" value="EamA_dom"/>
</dbReference>
<keyword evidence="6 7" id="KW-0472">Membrane</keyword>
<dbReference type="KEGG" id="awo:Awo_c13480"/>
<feature type="transmembrane region" description="Helical" evidence="7">
    <location>
        <begin position="85"/>
        <end position="103"/>
    </location>
</feature>
<dbReference type="InterPro" id="IPR051258">
    <property type="entry name" value="Diverse_Substrate_Transporter"/>
</dbReference>
<dbReference type="HOGENOM" id="CLU_033863_17_2_9"/>
<reference evidence="10" key="1">
    <citation type="submission" date="2011-07" db="EMBL/GenBank/DDBJ databases">
        <title>Complete genome sequence of Acetobacterium woodii.</title>
        <authorList>
            <person name="Poehlein A."/>
            <person name="Schmidt S."/>
            <person name="Kaster A.-K."/>
            <person name="Goenrich M."/>
            <person name="Vollmers J."/>
            <person name="Thuermer A."/>
            <person name="Gottschalk G."/>
            <person name="Thauer R.K."/>
            <person name="Daniel R."/>
            <person name="Mueller V."/>
        </authorList>
    </citation>
    <scope>NUCLEOTIDE SEQUENCE [LARGE SCALE GENOMIC DNA]</scope>
    <source>
        <strain evidence="10">ATCC 29683 / DSM 1030 / JCM 2381 / KCTC 1655 / WB1</strain>
    </source>
</reference>
<gene>
    <name evidence="9" type="ordered locus">Awo_c13480</name>
</gene>
<dbReference type="Proteomes" id="UP000007177">
    <property type="component" value="Chromosome"/>
</dbReference>
<evidence type="ECO:0000256" key="3">
    <source>
        <dbReference type="ARBA" id="ARBA00022475"/>
    </source>
</evidence>
<dbReference type="eggNOG" id="COG0697">
    <property type="taxonomic scope" value="Bacteria"/>
</dbReference>
<evidence type="ECO:0000256" key="1">
    <source>
        <dbReference type="ARBA" id="ARBA00004651"/>
    </source>
</evidence>
<feature type="transmembrane region" description="Helical" evidence="7">
    <location>
        <begin position="31"/>
        <end position="50"/>
    </location>
</feature>
<dbReference type="SUPFAM" id="SSF103481">
    <property type="entry name" value="Multidrug resistance efflux transporter EmrE"/>
    <property type="match status" value="1"/>
</dbReference>
<name>H6LEM9_ACEWD</name>
<dbReference type="Pfam" id="PF00892">
    <property type="entry name" value="EamA"/>
    <property type="match status" value="2"/>
</dbReference>
<evidence type="ECO:0000313" key="10">
    <source>
        <dbReference type="Proteomes" id="UP000007177"/>
    </source>
</evidence>
<evidence type="ECO:0000256" key="7">
    <source>
        <dbReference type="SAM" id="Phobius"/>
    </source>
</evidence>
<feature type="transmembrane region" description="Helical" evidence="7">
    <location>
        <begin position="115"/>
        <end position="131"/>
    </location>
</feature>
<dbReference type="PANTHER" id="PTHR42920">
    <property type="entry name" value="OS03G0707200 PROTEIN-RELATED"/>
    <property type="match status" value="1"/>
</dbReference>
<proteinExistence type="inferred from homology"/>
<feature type="transmembrane region" description="Helical" evidence="7">
    <location>
        <begin position="62"/>
        <end position="79"/>
    </location>
</feature>
<evidence type="ECO:0000313" key="9">
    <source>
        <dbReference type="EMBL" id="AFA48132.1"/>
    </source>
</evidence>
<dbReference type="GO" id="GO:0005886">
    <property type="term" value="C:plasma membrane"/>
    <property type="evidence" value="ECO:0007669"/>
    <property type="project" value="UniProtKB-SubCell"/>
</dbReference>
<dbReference type="RefSeq" id="WP_014355735.1">
    <property type="nucleotide sequence ID" value="NC_016894.1"/>
</dbReference>
<organism evidence="9 10">
    <name type="scientific">Acetobacterium woodii (strain ATCC 29683 / DSM 1030 / JCM 2381 / KCTC 1655 / WB1)</name>
    <dbReference type="NCBI Taxonomy" id="931626"/>
    <lineage>
        <taxon>Bacteria</taxon>
        <taxon>Bacillati</taxon>
        <taxon>Bacillota</taxon>
        <taxon>Clostridia</taxon>
        <taxon>Eubacteriales</taxon>
        <taxon>Eubacteriaceae</taxon>
        <taxon>Acetobacterium</taxon>
    </lineage>
</organism>
<evidence type="ECO:0000256" key="4">
    <source>
        <dbReference type="ARBA" id="ARBA00022692"/>
    </source>
</evidence>
<keyword evidence="3" id="KW-1003">Cell membrane</keyword>
<evidence type="ECO:0000256" key="2">
    <source>
        <dbReference type="ARBA" id="ARBA00007362"/>
    </source>
</evidence>
<evidence type="ECO:0000256" key="5">
    <source>
        <dbReference type="ARBA" id="ARBA00022989"/>
    </source>
</evidence>
<feature type="domain" description="EamA" evidence="8">
    <location>
        <begin position="138"/>
        <end position="270"/>
    </location>
</feature>
<keyword evidence="10" id="KW-1185">Reference proteome</keyword>
<dbReference type="AlphaFoldDB" id="H6LEM9"/>
<keyword evidence="5 7" id="KW-1133">Transmembrane helix</keyword>
<feature type="transmembrane region" description="Helical" evidence="7">
    <location>
        <begin position="137"/>
        <end position="157"/>
    </location>
</feature>
<feature type="transmembrane region" description="Helical" evidence="7">
    <location>
        <begin position="253"/>
        <end position="271"/>
    </location>
</feature>
<dbReference type="OrthoDB" id="9814731at2"/>
<reference evidence="9 10" key="2">
    <citation type="journal article" date="2012" name="PLoS ONE">
        <title>An ancient pathway combining carbon dioxide fixation with the generation and utilization of a sodium ion gradient for ATP synthesis.</title>
        <authorList>
            <person name="Poehlein A."/>
            <person name="Schmidt S."/>
            <person name="Kaster A.K."/>
            <person name="Goenrich M."/>
            <person name="Vollmers J."/>
            <person name="Thurmer A."/>
            <person name="Bertsch J."/>
            <person name="Schuchmann K."/>
            <person name="Voigt B."/>
            <person name="Hecker M."/>
            <person name="Daniel R."/>
            <person name="Thauer R.K."/>
            <person name="Gottschalk G."/>
            <person name="Muller V."/>
        </authorList>
    </citation>
    <scope>NUCLEOTIDE SEQUENCE [LARGE SCALE GENOMIC DNA]</scope>
    <source>
        <strain evidence="10">ATCC 29683 / DSM 1030 / JCM 2381 / KCTC 1655 / WB1</strain>
    </source>
</reference>
<feature type="transmembrane region" description="Helical" evidence="7">
    <location>
        <begin position="195"/>
        <end position="216"/>
    </location>
</feature>
<keyword evidence="4 7" id="KW-0812">Transmembrane</keyword>
<dbReference type="InterPro" id="IPR037185">
    <property type="entry name" value="EmrE-like"/>
</dbReference>
<protein>
    <submittedName>
        <fullName evidence="9">EamA-like transporter family</fullName>
    </submittedName>
</protein>
<evidence type="ECO:0000259" key="8">
    <source>
        <dbReference type="Pfam" id="PF00892"/>
    </source>
</evidence>
<feature type="domain" description="EamA" evidence="8">
    <location>
        <begin position="6"/>
        <end position="129"/>
    </location>
</feature>
<comment type="subcellular location">
    <subcellularLocation>
        <location evidence="1">Cell membrane</location>
        <topology evidence="1">Multi-pass membrane protein</topology>
    </subcellularLocation>
</comment>
<dbReference type="EMBL" id="CP002987">
    <property type="protein sequence ID" value="AFA48132.1"/>
    <property type="molecule type" value="Genomic_DNA"/>
</dbReference>
<dbReference type="PANTHER" id="PTHR42920:SF5">
    <property type="entry name" value="EAMA DOMAIN-CONTAINING PROTEIN"/>
    <property type="match status" value="1"/>
</dbReference>
<accession>H6LEM9</accession>
<feature type="transmembrane region" description="Helical" evidence="7">
    <location>
        <begin position="169"/>
        <end position="189"/>
    </location>
</feature>
<comment type="similarity">
    <text evidence="2">Belongs to the EamA transporter family.</text>
</comment>
<sequence>MEKTMKGTLYVVIAMILFSTGGLFIKLINASAFSIVFGRALIAGLFFFPFIQWKKIKFSKNYIGLVISYCYLCIAFVLTTKITTAANAIILQCTAPLWLYLFYVIRGKKIVKRELVPRLFILVGIIVILSASDGGNVWGDMLALTNGIAYAAVQHFLEKDYSVSDMSLVGLNNIVLCFVILLTMGHNLNYSGLSIYGWLGLIVLGIFQIGISYVFLFKGVRLISPLKASIVSLLEPILNPILVFFFIGETPSLIALIGFVVIFLGIGLTIIPTKRVDQIEEY</sequence>
<feature type="transmembrane region" description="Helical" evidence="7">
    <location>
        <begin position="228"/>
        <end position="247"/>
    </location>
</feature>
<feature type="transmembrane region" description="Helical" evidence="7">
    <location>
        <begin position="7"/>
        <end position="25"/>
    </location>
</feature>
<evidence type="ECO:0000256" key="6">
    <source>
        <dbReference type="ARBA" id="ARBA00023136"/>
    </source>
</evidence>